<evidence type="ECO:0000256" key="1">
    <source>
        <dbReference type="SAM" id="MobiDB-lite"/>
    </source>
</evidence>
<reference evidence="3" key="1">
    <citation type="journal article" date="2019" name="Int. J. Syst. Evol. Microbiol.">
        <title>The Global Catalogue of Microorganisms (GCM) 10K type strain sequencing project: providing services to taxonomists for standard genome sequencing and annotation.</title>
        <authorList>
            <consortium name="The Broad Institute Genomics Platform"/>
            <consortium name="The Broad Institute Genome Sequencing Center for Infectious Disease"/>
            <person name="Wu L."/>
            <person name="Ma J."/>
        </authorList>
    </citation>
    <scope>NUCLEOTIDE SEQUENCE [LARGE SCALE GENOMIC DNA]</scope>
    <source>
        <strain evidence="3">JCM 14309</strain>
    </source>
</reference>
<name>A0ABP6M6G6_9MICC</name>
<evidence type="ECO:0000313" key="2">
    <source>
        <dbReference type="EMBL" id="GAA3074113.1"/>
    </source>
</evidence>
<dbReference type="RefSeq" id="WP_344744816.1">
    <property type="nucleotide sequence ID" value="NZ_BAAAVT010000021.1"/>
</dbReference>
<dbReference type="EMBL" id="BAAAVT010000021">
    <property type="protein sequence ID" value="GAA3074113.1"/>
    <property type="molecule type" value="Genomic_DNA"/>
</dbReference>
<gene>
    <name evidence="2" type="ORF">GCM10010529_27500</name>
</gene>
<feature type="region of interest" description="Disordered" evidence="1">
    <location>
        <begin position="1"/>
        <end position="35"/>
    </location>
</feature>
<feature type="compositionally biased region" description="Low complexity" evidence="1">
    <location>
        <begin position="1"/>
        <end position="20"/>
    </location>
</feature>
<accession>A0ABP6M6G6</accession>
<dbReference type="Proteomes" id="UP001500236">
    <property type="component" value="Unassembled WGS sequence"/>
</dbReference>
<organism evidence="2 3">
    <name type="scientific">Nesterenkonia aethiopica</name>
    <dbReference type="NCBI Taxonomy" id="269144"/>
    <lineage>
        <taxon>Bacteria</taxon>
        <taxon>Bacillati</taxon>
        <taxon>Actinomycetota</taxon>
        <taxon>Actinomycetes</taxon>
        <taxon>Micrococcales</taxon>
        <taxon>Micrococcaceae</taxon>
        <taxon>Nesterenkonia</taxon>
    </lineage>
</organism>
<keyword evidence="3" id="KW-1185">Reference proteome</keyword>
<protein>
    <submittedName>
        <fullName evidence="2">Uncharacterized protein</fullName>
    </submittedName>
</protein>
<proteinExistence type="predicted"/>
<evidence type="ECO:0000313" key="3">
    <source>
        <dbReference type="Proteomes" id="UP001500236"/>
    </source>
</evidence>
<sequence>MPTSGPSNSAPSASAPSNSAEQGAPRDEELRGVVPTESWSVSLESWARARHGEKVLTVPSTMDFAPLGTLRPQTFYELPVVLAVMTRRTASLHAALTRAVEIIREATYAFRAVVVTDVPTAEPIRTVDWTVEHLLGEADWAALQEQNWLPAAVDHLEWARRQYGASLVLAPETPGQVLAEVARVGAFTRAPEKILDTAGELARESLALHGAGETAAEDAAGGVEQSLRGWWVDALQDGITRRVRPGGGFSAEVSALAGPGAGVLVADGETAGQALQGWAAESGWTVARLTGSGGTKPADVRLHQALVRAAGEGLLQAVQAAGPVLLITDQADAQTTGTDGVVVLQRPEAEGTGWTARLQMSYGASTRIRAAELPSALDRLRRIHLATTL</sequence>
<comment type="caution">
    <text evidence="2">The sequence shown here is derived from an EMBL/GenBank/DDBJ whole genome shotgun (WGS) entry which is preliminary data.</text>
</comment>